<proteinExistence type="predicted"/>
<reference evidence="2 3" key="1">
    <citation type="submission" date="2016-10" db="EMBL/GenBank/DDBJ databases">
        <authorList>
            <person name="de Groot N.N."/>
        </authorList>
    </citation>
    <scope>NUCLEOTIDE SEQUENCE [LARGE SCALE GENOMIC DNA]</scope>
    <source>
        <strain evidence="2 3">DSM 12272</strain>
    </source>
</reference>
<gene>
    <name evidence="2" type="ORF">SAMN04488529_101778</name>
</gene>
<keyword evidence="1" id="KW-0175">Coiled coil</keyword>
<dbReference type="RefSeq" id="WP_175490757.1">
    <property type="nucleotide sequence ID" value="NZ_FNJM01000001.1"/>
</dbReference>
<name>A0A1H0NCH1_9CLOT</name>
<organism evidence="2 3">
    <name type="scientific">Clostridium gasigenes</name>
    <dbReference type="NCBI Taxonomy" id="94869"/>
    <lineage>
        <taxon>Bacteria</taxon>
        <taxon>Bacillati</taxon>
        <taxon>Bacillota</taxon>
        <taxon>Clostridia</taxon>
        <taxon>Eubacteriales</taxon>
        <taxon>Clostridiaceae</taxon>
        <taxon>Clostridium</taxon>
    </lineage>
</organism>
<evidence type="ECO:0000313" key="3">
    <source>
        <dbReference type="Proteomes" id="UP000198597"/>
    </source>
</evidence>
<evidence type="ECO:0000256" key="1">
    <source>
        <dbReference type="SAM" id="Coils"/>
    </source>
</evidence>
<evidence type="ECO:0000313" key="2">
    <source>
        <dbReference type="EMBL" id="SDO90236.1"/>
    </source>
</evidence>
<dbReference type="AlphaFoldDB" id="A0A1H0NCH1"/>
<sequence>MSDILGTVAFSNVGKLEARVEKLEVVENENKKLKERVEKLEKKLQEVAKILSK</sequence>
<dbReference type="EMBL" id="FNJM01000001">
    <property type="protein sequence ID" value="SDO90236.1"/>
    <property type="molecule type" value="Genomic_DNA"/>
</dbReference>
<protein>
    <submittedName>
        <fullName evidence="2">Uncharacterized protein</fullName>
    </submittedName>
</protein>
<dbReference type="Proteomes" id="UP000198597">
    <property type="component" value="Unassembled WGS sequence"/>
</dbReference>
<feature type="coiled-coil region" evidence="1">
    <location>
        <begin position="16"/>
        <end position="50"/>
    </location>
</feature>
<dbReference type="STRING" id="94869.SAMN04488529_101778"/>
<accession>A0A1H0NCH1</accession>
<keyword evidence="3" id="KW-1185">Reference proteome</keyword>